<gene>
    <name evidence="1" type="ORF">Egran_04931</name>
</gene>
<comment type="caution">
    <text evidence="1">The sequence shown here is derived from an EMBL/GenBank/DDBJ whole genome shotgun (WGS) entry which is preliminary data.</text>
</comment>
<protein>
    <submittedName>
        <fullName evidence="1">Uncharacterized protein</fullName>
    </submittedName>
</protein>
<accession>A0A232LT98</accession>
<dbReference type="EMBL" id="NPHW01004940">
    <property type="protein sequence ID" value="OXV07304.1"/>
    <property type="molecule type" value="Genomic_DNA"/>
</dbReference>
<evidence type="ECO:0000313" key="2">
    <source>
        <dbReference type="Proteomes" id="UP000243515"/>
    </source>
</evidence>
<name>A0A232LT98_9EURO</name>
<reference evidence="1 2" key="1">
    <citation type="journal article" date="2015" name="Environ. Microbiol.">
        <title>Metagenome sequence of Elaphomyces granulatus from sporocarp tissue reveals Ascomycota ectomycorrhizal fingerprints of genome expansion and a Proteobacteria-rich microbiome.</title>
        <authorList>
            <person name="Quandt C.A."/>
            <person name="Kohler A."/>
            <person name="Hesse C.N."/>
            <person name="Sharpton T.J."/>
            <person name="Martin F."/>
            <person name="Spatafora J.W."/>
        </authorList>
    </citation>
    <scope>NUCLEOTIDE SEQUENCE [LARGE SCALE GENOMIC DNA]</scope>
    <source>
        <strain evidence="1 2">OSC145934</strain>
    </source>
</reference>
<evidence type="ECO:0000313" key="1">
    <source>
        <dbReference type="EMBL" id="OXV07304.1"/>
    </source>
</evidence>
<dbReference type="AlphaFoldDB" id="A0A232LT98"/>
<sequence>MATDTGYMSNTTPHPKRSLRSNTILSAKKSRQTIFKEIVDQCKSNDIRDLELVYEGVDPADGQILAASLEADSSFERSRARLNYNPSTEVLRVKLMTTEIHEAHARWMTIEWQLMASAGWLTVQEIMLLDHGAPGPQFTGFHGLYGAARKTADWICRVDTARLPRIVIESGWSENFPNLQRDKDLWLVGGAPDVQLVILLKWTKLSRSREKGLIQVWTRDAAGNPVLRQEEFVPGSGNGNDVWDFDISTLRTIAREKLAAMGLTAAT</sequence>
<dbReference type="Proteomes" id="UP000243515">
    <property type="component" value="Unassembled WGS sequence"/>
</dbReference>
<keyword evidence="2" id="KW-1185">Reference proteome</keyword>
<organism evidence="1 2">
    <name type="scientific">Elaphomyces granulatus</name>
    <dbReference type="NCBI Taxonomy" id="519963"/>
    <lineage>
        <taxon>Eukaryota</taxon>
        <taxon>Fungi</taxon>
        <taxon>Dikarya</taxon>
        <taxon>Ascomycota</taxon>
        <taxon>Pezizomycotina</taxon>
        <taxon>Eurotiomycetes</taxon>
        <taxon>Eurotiomycetidae</taxon>
        <taxon>Eurotiales</taxon>
        <taxon>Elaphomycetaceae</taxon>
        <taxon>Elaphomyces</taxon>
    </lineage>
</organism>
<proteinExistence type="predicted"/>
<dbReference type="OrthoDB" id="76567at2759"/>